<keyword evidence="5 6" id="KW-0482">Metalloprotease</keyword>
<gene>
    <name evidence="9" type="ORF">FE785_00105</name>
</gene>
<accession>A0A4P9K3W4</accession>
<dbReference type="CDD" id="cd07331">
    <property type="entry name" value="M48C_Oma1_like"/>
    <property type="match status" value="1"/>
</dbReference>
<comment type="similarity">
    <text evidence="6">Belongs to the peptidase M48 family.</text>
</comment>
<organism evidence="9 10">
    <name type="scientific">Thiomicrorhabdus sediminis</name>
    <dbReference type="NCBI Taxonomy" id="2580412"/>
    <lineage>
        <taxon>Bacteria</taxon>
        <taxon>Pseudomonadati</taxon>
        <taxon>Pseudomonadota</taxon>
        <taxon>Gammaproteobacteria</taxon>
        <taxon>Thiotrichales</taxon>
        <taxon>Piscirickettsiaceae</taxon>
        <taxon>Thiomicrorhabdus</taxon>
    </lineage>
</organism>
<keyword evidence="2" id="KW-0479">Metal-binding</keyword>
<dbReference type="AlphaFoldDB" id="A0A4P9K3W4"/>
<keyword evidence="7" id="KW-0732">Signal</keyword>
<protein>
    <submittedName>
        <fullName evidence="9">M48 family metallopeptidase</fullName>
    </submittedName>
</protein>
<evidence type="ECO:0000259" key="8">
    <source>
        <dbReference type="Pfam" id="PF01435"/>
    </source>
</evidence>
<feature type="signal peptide" evidence="7">
    <location>
        <begin position="1"/>
        <end position="24"/>
    </location>
</feature>
<dbReference type="Pfam" id="PF01435">
    <property type="entry name" value="Peptidase_M48"/>
    <property type="match status" value="1"/>
</dbReference>
<dbReference type="PANTHER" id="PTHR22726:SF1">
    <property type="entry name" value="METALLOENDOPEPTIDASE OMA1, MITOCHONDRIAL"/>
    <property type="match status" value="1"/>
</dbReference>
<evidence type="ECO:0000256" key="4">
    <source>
        <dbReference type="ARBA" id="ARBA00022833"/>
    </source>
</evidence>
<keyword evidence="4 6" id="KW-0862">Zinc</keyword>
<dbReference type="EMBL" id="CP040602">
    <property type="protein sequence ID" value="QCU89140.1"/>
    <property type="molecule type" value="Genomic_DNA"/>
</dbReference>
<comment type="cofactor">
    <cofactor evidence="6">
        <name>Zn(2+)</name>
        <dbReference type="ChEBI" id="CHEBI:29105"/>
    </cofactor>
    <text evidence="6">Binds 1 zinc ion per subunit.</text>
</comment>
<keyword evidence="3 6" id="KW-0378">Hydrolase</keyword>
<feature type="domain" description="Peptidase M48" evidence="8">
    <location>
        <begin position="79"/>
        <end position="260"/>
    </location>
</feature>
<evidence type="ECO:0000256" key="2">
    <source>
        <dbReference type="ARBA" id="ARBA00022723"/>
    </source>
</evidence>
<dbReference type="OrthoDB" id="9810445at2"/>
<dbReference type="Gene3D" id="3.30.2010.10">
    <property type="entry name" value="Metalloproteases ('zincins'), catalytic domain"/>
    <property type="match status" value="1"/>
</dbReference>
<dbReference type="KEGG" id="thig:FE785_00105"/>
<evidence type="ECO:0000256" key="3">
    <source>
        <dbReference type="ARBA" id="ARBA00022801"/>
    </source>
</evidence>
<evidence type="ECO:0000256" key="6">
    <source>
        <dbReference type="RuleBase" id="RU003983"/>
    </source>
</evidence>
<dbReference type="InterPro" id="IPR001915">
    <property type="entry name" value="Peptidase_M48"/>
</dbReference>
<evidence type="ECO:0000313" key="9">
    <source>
        <dbReference type="EMBL" id="QCU89140.1"/>
    </source>
</evidence>
<sequence>MSSIATLSRLAAAVLMGLSLVACTSNSTKGGSVGVDREQLLLISPQEMTKGASIAYNDVLEQASDKRKLNRDPVMLSRVKRIANDIIPQTAVFRSDAPSWDWQVNVLESDQLNAWCMPGGKIAFYSGLIKKLNLTDDEIAAIMGHEIAHALREHGRERASQQVVSSVGLSVLGAVTGIQGPSMDLASLALDVTVSLPNSRTHEVEADRMGVELAARAGYNPYAAINVWKKMAQQKSSGQPPELLSTHPSHSSRIADLKRYAKIVEPLFLQAVKR</sequence>
<dbReference type="InterPro" id="IPR051156">
    <property type="entry name" value="Mito/Outer_Membr_Metalloprot"/>
</dbReference>
<evidence type="ECO:0000256" key="5">
    <source>
        <dbReference type="ARBA" id="ARBA00023049"/>
    </source>
</evidence>
<dbReference type="GO" id="GO:0004222">
    <property type="term" value="F:metalloendopeptidase activity"/>
    <property type="evidence" value="ECO:0007669"/>
    <property type="project" value="InterPro"/>
</dbReference>
<reference evidence="9 10" key="1">
    <citation type="submission" date="2019-05" db="EMBL/GenBank/DDBJ databases">
        <title>Thiomicrorhabdus sediminis sp. nov, a novel sulfur-oxidizing bacterium isolated from coastal sediment.</title>
        <authorList>
            <person name="Liu X."/>
        </authorList>
    </citation>
    <scope>NUCLEOTIDE SEQUENCE [LARGE SCALE GENOMIC DNA]</scope>
    <source>
        <strain evidence="9 10">G1</strain>
    </source>
</reference>
<keyword evidence="1 6" id="KW-0645">Protease</keyword>
<keyword evidence="10" id="KW-1185">Reference proteome</keyword>
<dbReference type="Proteomes" id="UP000304864">
    <property type="component" value="Chromosome"/>
</dbReference>
<feature type="chain" id="PRO_5020994511" evidence="7">
    <location>
        <begin position="25"/>
        <end position="274"/>
    </location>
</feature>
<evidence type="ECO:0000313" key="10">
    <source>
        <dbReference type="Proteomes" id="UP000304864"/>
    </source>
</evidence>
<evidence type="ECO:0000256" key="7">
    <source>
        <dbReference type="SAM" id="SignalP"/>
    </source>
</evidence>
<dbReference type="GO" id="GO:0051603">
    <property type="term" value="P:proteolysis involved in protein catabolic process"/>
    <property type="evidence" value="ECO:0007669"/>
    <property type="project" value="TreeGrafter"/>
</dbReference>
<dbReference type="PANTHER" id="PTHR22726">
    <property type="entry name" value="METALLOENDOPEPTIDASE OMA1"/>
    <property type="match status" value="1"/>
</dbReference>
<proteinExistence type="inferred from homology"/>
<name>A0A4P9K3W4_9GAMM</name>
<dbReference type="GO" id="GO:0046872">
    <property type="term" value="F:metal ion binding"/>
    <property type="evidence" value="ECO:0007669"/>
    <property type="project" value="UniProtKB-KW"/>
</dbReference>
<dbReference type="RefSeq" id="WP_138563206.1">
    <property type="nucleotide sequence ID" value="NZ_CP040602.1"/>
</dbReference>
<evidence type="ECO:0000256" key="1">
    <source>
        <dbReference type="ARBA" id="ARBA00022670"/>
    </source>
</evidence>
<dbReference type="GO" id="GO:0016020">
    <property type="term" value="C:membrane"/>
    <property type="evidence" value="ECO:0007669"/>
    <property type="project" value="TreeGrafter"/>
</dbReference>